<dbReference type="PANTHER" id="PTHR15503:SF45">
    <property type="entry name" value="RNA-DIRECTED DNA POLYMERASE HOMOLOG"/>
    <property type="match status" value="1"/>
</dbReference>
<comment type="caution">
    <text evidence="5">The sequence shown here is derived from an EMBL/GenBank/DDBJ whole genome shotgun (WGS) entry which is preliminary data.</text>
</comment>
<dbReference type="InterPro" id="IPR005162">
    <property type="entry name" value="Retrotrans_gag_dom"/>
</dbReference>
<keyword evidence="1" id="KW-0862">Zinc</keyword>
<dbReference type="SUPFAM" id="SSF56672">
    <property type="entry name" value="DNA/RNA polymerases"/>
    <property type="match status" value="1"/>
</dbReference>
<dbReference type="Proteomes" id="UP000321393">
    <property type="component" value="Unassembled WGS sequence"/>
</dbReference>
<dbReference type="InterPro" id="IPR001969">
    <property type="entry name" value="Aspartic_peptidase_AS"/>
</dbReference>
<dbReference type="InterPro" id="IPR001878">
    <property type="entry name" value="Znf_CCHC"/>
</dbReference>
<feature type="region of interest" description="Disordered" evidence="2">
    <location>
        <begin position="698"/>
        <end position="740"/>
    </location>
</feature>
<keyword evidence="5" id="KW-0645">Protease</keyword>
<evidence type="ECO:0000259" key="3">
    <source>
        <dbReference type="PROSITE" id="PS50158"/>
    </source>
</evidence>
<dbReference type="InterPro" id="IPR021109">
    <property type="entry name" value="Peptidase_aspartic_dom_sf"/>
</dbReference>
<dbReference type="SUPFAM" id="SSF141571">
    <property type="entry name" value="Pentapeptide repeat-like"/>
    <property type="match status" value="1"/>
</dbReference>
<dbReference type="GO" id="GO:0006508">
    <property type="term" value="P:proteolysis"/>
    <property type="evidence" value="ECO:0007669"/>
    <property type="project" value="UniProtKB-KW"/>
</dbReference>
<name>A0A5A7UMP2_CUCMM</name>
<gene>
    <name evidence="5" type="ORF">E6C27_scaffold186G002360</name>
</gene>
<feature type="region of interest" description="Disordered" evidence="2">
    <location>
        <begin position="446"/>
        <end position="486"/>
    </location>
</feature>
<evidence type="ECO:0000256" key="1">
    <source>
        <dbReference type="PROSITE-ProRule" id="PRU00047"/>
    </source>
</evidence>
<dbReference type="InterPro" id="IPR013103">
    <property type="entry name" value="RVT_2"/>
</dbReference>
<keyword evidence="1" id="KW-0479">Metal-binding</keyword>
<keyword evidence="1" id="KW-0863">Zinc-finger</keyword>
<dbReference type="GO" id="GO:0003676">
    <property type="term" value="F:nucleic acid binding"/>
    <property type="evidence" value="ECO:0007669"/>
    <property type="project" value="InterPro"/>
</dbReference>
<dbReference type="OrthoDB" id="1738534at2759"/>
<evidence type="ECO:0000259" key="4">
    <source>
        <dbReference type="PROSITE" id="PS50878"/>
    </source>
</evidence>
<dbReference type="PROSITE" id="PS50878">
    <property type="entry name" value="RT_POL"/>
    <property type="match status" value="1"/>
</dbReference>
<dbReference type="InterPro" id="IPR043128">
    <property type="entry name" value="Rev_trsase/Diguanyl_cyclase"/>
</dbReference>
<dbReference type="PROSITE" id="PS00141">
    <property type="entry name" value="ASP_PROTEASE"/>
    <property type="match status" value="1"/>
</dbReference>
<feature type="compositionally biased region" description="Basic residues" evidence="2">
    <location>
        <begin position="465"/>
        <end position="475"/>
    </location>
</feature>
<dbReference type="Pfam" id="PF08284">
    <property type="entry name" value="RVP_2"/>
    <property type="match status" value="1"/>
</dbReference>
<dbReference type="Pfam" id="PF07727">
    <property type="entry name" value="RVT_2"/>
    <property type="match status" value="1"/>
</dbReference>
<evidence type="ECO:0000313" key="6">
    <source>
        <dbReference type="Proteomes" id="UP000321393"/>
    </source>
</evidence>
<feature type="domain" description="CCHC-type" evidence="3">
    <location>
        <begin position="776"/>
        <end position="790"/>
    </location>
</feature>
<dbReference type="PROSITE" id="PS50158">
    <property type="entry name" value="ZF_CCHC"/>
    <property type="match status" value="1"/>
</dbReference>
<dbReference type="EMBL" id="SSTE01007511">
    <property type="protein sequence ID" value="KAA0056464.1"/>
    <property type="molecule type" value="Genomic_DNA"/>
</dbReference>
<dbReference type="CDD" id="cd01647">
    <property type="entry name" value="RT_LTR"/>
    <property type="match status" value="1"/>
</dbReference>
<dbReference type="CDD" id="cd09272">
    <property type="entry name" value="RNase_HI_RT_Ty1"/>
    <property type="match status" value="1"/>
</dbReference>
<accession>A0A5A7UMP2</accession>
<dbReference type="InterPro" id="IPR032567">
    <property type="entry name" value="RTL1-rel"/>
</dbReference>
<dbReference type="Gene3D" id="3.10.10.10">
    <property type="entry name" value="HIV Type 1 Reverse Transcriptase, subunit A, domain 1"/>
    <property type="match status" value="1"/>
</dbReference>
<reference evidence="5 6" key="1">
    <citation type="submission" date="2019-08" db="EMBL/GenBank/DDBJ databases">
        <title>Draft genome sequences of two oriental melons (Cucumis melo L. var makuwa).</title>
        <authorList>
            <person name="Kwon S.-Y."/>
        </authorList>
    </citation>
    <scope>NUCLEOTIDE SEQUENCE [LARGE SCALE GENOMIC DNA]</scope>
    <source>
        <strain evidence="6">cv. SW 3</strain>
        <tissue evidence="5">Leaf</tissue>
    </source>
</reference>
<dbReference type="Gene3D" id="2.40.70.10">
    <property type="entry name" value="Acid Proteases"/>
    <property type="match status" value="1"/>
</dbReference>
<dbReference type="SUPFAM" id="SSF50630">
    <property type="entry name" value="Acid proteases"/>
    <property type="match status" value="1"/>
</dbReference>
<protein>
    <submittedName>
        <fullName evidence="5">Gag protease polyprotein</fullName>
    </submittedName>
</protein>
<dbReference type="InterPro" id="IPR043502">
    <property type="entry name" value="DNA/RNA_pol_sf"/>
</dbReference>
<feature type="domain" description="Reverse transcriptase" evidence="4">
    <location>
        <begin position="1047"/>
        <end position="1232"/>
    </location>
</feature>
<feature type="compositionally biased region" description="Polar residues" evidence="2">
    <location>
        <begin position="700"/>
        <end position="715"/>
    </location>
</feature>
<dbReference type="PANTHER" id="PTHR15503">
    <property type="entry name" value="LDOC1 RELATED"/>
    <property type="match status" value="1"/>
</dbReference>
<sequence>METINVIVNDSKQTYKQTNDDDELAPKVIMVPEVTAAHASNYPSSSIIEDPSVEVTTKKKDKVDYTKMIANVSYTSSIEPASVNEALKDEFLINAMQEELLQFKRNNVCTLVAKPEGANIIGTKWIFKNKTDEKGHVTRNKAQLVAQGYSQVEGVDFNETFAPVARLEAIRLLFSISCILEAEYIAAGSGCTQLIWMKYMLQEYGIQQNIMTLYCDNLSAIDISKNLVHHLSLPSSTPGHGIKELTFKFSGSAAGLFGDSCPFLGVDSIEGHNQVSGKGFPTTGPRIEAGNVVIHRGLHVTRPLVVACVLSGVRSCLRIDPDAGCSFTVRYVVVIGLDFDHGVGWGRTCTLRICVSCGSTRLICASFGSTRLICASFGSTRLICASFGSTRLICSSFGSTRLICASFGSTRLICASFGSTRLICASFRSTRLICAFYGTTRLLSKGTTRGRQTRGMKDAEMPPRRGARRGGRGGRGRGAGRVQPEVQPVARATDPAAPVTHADLAAMEQRFRDLIMQMREQQQPAPPAPAPAPAPALAPAPAPVPVAPQVVPDQLSAEAKHLRDFRKYNPTTFDGSLEDPTRAQLWLLSLETIFRYMKCPEDQKVQCAFFMLTDRGTAWWETTERMLGGDVSQITWQQFKESFYAKFFSASLRDAKRQEFLNLEQGDMTVEQYDAEFDMLSRFAPEMIATEAARADNLQERANSSKTAGRGSTSGQKRKAEQQPVPVPQRNFRSGGEFRRFQQKPFEAGEAARGKSWCTTCGKHHLGRCLFGTKTCFKCRQEGHTADRCPLRLTRNAQNQGAGAPHQGRVFATNKTEAERAGTVVTGTLPVLGHYALVLFDSGSSHSFISSAFLLHARLEVEPLHHVLSVSTPSGECMLSKEKVKACQIEIAGHVIEVTLLVLDMLDFDVILGMDWLAANHASIDCSRKEVTFNPPSMASFKFKGGGSRSLPQVISAIRASKLLSQGTWGILASVVDTREVDVSLSSEPVVRDYPDVFPEELPGLPPHREVEFAIELEPGTVPISRAPYRMAPAELKELKVQLQELLDKGFIRLRVSPWGAPVSFVKKKDGSMRLCIDYRELNKVTVKNRYPLPRIDDLFDQLQGATVFSKIDLRSGYHQLRIKDGDVPKTAFRSRYGHYEFIVMSFGLTNAPAVFMDLMNRVFREFLDTFVIVFIDDILIYSKTEAYTRSIYVSFLGHVVSKVGVSVDPAKIEAVTGWTRPSTVSEEGSSFCLEQGM</sequence>
<dbReference type="Gene3D" id="3.30.70.270">
    <property type="match status" value="1"/>
</dbReference>
<dbReference type="Pfam" id="PF00078">
    <property type="entry name" value="RVT_1"/>
    <property type="match status" value="1"/>
</dbReference>
<evidence type="ECO:0000256" key="2">
    <source>
        <dbReference type="SAM" id="MobiDB-lite"/>
    </source>
</evidence>
<proteinExistence type="predicted"/>
<dbReference type="AlphaFoldDB" id="A0A5A7UMP2"/>
<dbReference type="Pfam" id="PF03732">
    <property type="entry name" value="Retrotrans_gag"/>
    <property type="match status" value="1"/>
</dbReference>
<feature type="region of interest" description="Disordered" evidence="2">
    <location>
        <begin position="520"/>
        <end position="541"/>
    </location>
</feature>
<dbReference type="InterPro" id="IPR000477">
    <property type="entry name" value="RT_dom"/>
</dbReference>
<feature type="compositionally biased region" description="Pro residues" evidence="2">
    <location>
        <begin position="524"/>
        <end position="541"/>
    </location>
</feature>
<organism evidence="5 6">
    <name type="scientific">Cucumis melo var. makuwa</name>
    <name type="common">Oriental melon</name>
    <dbReference type="NCBI Taxonomy" id="1194695"/>
    <lineage>
        <taxon>Eukaryota</taxon>
        <taxon>Viridiplantae</taxon>
        <taxon>Streptophyta</taxon>
        <taxon>Embryophyta</taxon>
        <taxon>Tracheophyta</taxon>
        <taxon>Spermatophyta</taxon>
        <taxon>Magnoliopsida</taxon>
        <taxon>eudicotyledons</taxon>
        <taxon>Gunneridae</taxon>
        <taxon>Pentapetalae</taxon>
        <taxon>rosids</taxon>
        <taxon>fabids</taxon>
        <taxon>Cucurbitales</taxon>
        <taxon>Cucurbitaceae</taxon>
        <taxon>Benincaseae</taxon>
        <taxon>Cucumis</taxon>
    </lineage>
</organism>
<dbReference type="GO" id="GO:0008270">
    <property type="term" value="F:zinc ion binding"/>
    <property type="evidence" value="ECO:0007669"/>
    <property type="project" value="UniProtKB-KW"/>
</dbReference>
<dbReference type="GO" id="GO:0004190">
    <property type="term" value="F:aspartic-type endopeptidase activity"/>
    <property type="evidence" value="ECO:0007669"/>
    <property type="project" value="InterPro"/>
</dbReference>
<dbReference type="CDD" id="cd00303">
    <property type="entry name" value="retropepsin_like"/>
    <property type="match status" value="1"/>
</dbReference>
<keyword evidence="5" id="KW-0378">Hydrolase</keyword>
<evidence type="ECO:0000313" key="5">
    <source>
        <dbReference type="EMBL" id="KAA0056464.1"/>
    </source>
</evidence>